<evidence type="ECO:0000313" key="1">
    <source>
        <dbReference type="Ensembl" id="ENSGAGP00000030775.1"/>
    </source>
</evidence>
<dbReference type="AlphaFoldDB" id="A0A452IRY3"/>
<reference evidence="2" key="1">
    <citation type="journal article" date="2017" name="PLoS ONE">
        <title>The Agassiz's desert tortoise genome provides a resource for the conservation of a threatened species.</title>
        <authorList>
            <person name="Tollis M."/>
            <person name="DeNardo D.F."/>
            <person name="Cornelius J.A."/>
            <person name="Dolby G.A."/>
            <person name="Edwards T."/>
            <person name="Henen B.T."/>
            <person name="Karl A.E."/>
            <person name="Murphy R.W."/>
            <person name="Kusumi K."/>
        </authorList>
    </citation>
    <scope>NUCLEOTIDE SEQUENCE [LARGE SCALE GENOMIC DNA]</scope>
</reference>
<dbReference type="Ensembl" id="ENSGAGT00000034903.1">
    <property type="protein sequence ID" value="ENSGAGP00000030775.1"/>
    <property type="gene ID" value="ENSGAGG00000022128.1"/>
</dbReference>
<proteinExistence type="predicted"/>
<keyword evidence="2" id="KW-1185">Reference proteome</keyword>
<name>A0A452IRY3_9SAUR</name>
<accession>A0A452IRY3</accession>
<protein>
    <submittedName>
        <fullName evidence="1">Uncharacterized protein</fullName>
    </submittedName>
</protein>
<reference evidence="1" key="2">
    <citation type="submission" date="2025-08" db="UniProtKB">
        <authorList>
            <consortium name="Ensembl"/>
        </authorList>
    </citation>
    <scope>IDENTIFICATION</scope>
</reference>
<evidence type="ECO:0000313" key="2">
    <source>
        <dbReference type="Proteomes" id="UP000291020"/>
    </source>
</evidence>
<dbReference type="Proteomes" id="UP000291020">
    <property type="component" value="Unassembled WGS sequence"/>
</dbReference>
<organism evidence="1 2">
    <name type="scientific">Gopherus agassizii</name>
    <name type="common">Agassiz's desert tortoise</name>
    <dbReference type="NCBI Taxonomy" id="38772"/>
    <lineage>
        <taxon>Eukaryota</taxon>
        <taxon>Metazoa</taxon>
        <taxon>Chordata</taxon>
        <taxon>Craniata</taxon>
        <taxon>Vertebrata</taxon>
        <taxon>Euteleostomi</taxon>
        <taxon>Archelosauria</taxon>
        <taxon>Testudinata</taxon>
        <taxon>Testudines</taxon>
        <taxon>Cryptodira</taxon>
        <taxon>Durocryptodira</taxon>
        <taxon>Testudinoidea</taxon>
        <taxon>Testudinidae</taxon>
        <taxon>Gopherus</taxon>
    </lineage>
</organism>
<sequence>MLQGKLVGYSTPPKGFCRTELTSGVAVSAKHPAVMHSALPPLRAPKRLPPALLRRSIGQNSWLIVRFLRAVTSETMSLDLRRSSRCTDCHSPGNKERDISVCSTTPPQAFVCFKLSSPVNNPTVCLCCCSELTA</sequence>
<reference evidence="1" key="3">
    <citation type="submission" date="2025-09" db="UniProtKB">
        <authorList>
            <consortium name="Ensembl"/>
        </authorList>
    </citation>
    <scope>IDENTIFICATION</scope>
</reference>